<keyword evidence="2" id="KW-1185">Reference proteome</keyword>
<name>A0A8J5F598_ZINOF</name>
<organism evidence="1 2">
    <name type="scientific">Zingiber officinale</name>
    <name type="common">Ginger</name>
    <name type="synonym">Amomum zingiber</name>
    <dbReference type="NCBI Taxonomy" id="94328"/>
    <lineage>
        <taxon>Eukaryota</taxon>
        <taxon>Viridiplantae</taxon>
        <taxon>Streptophyta</taxon>
        <taxon>Embryophyta</taxon>
        <taxon>Tracheophyta</taxon>
        <taxon>Spermatophyta</taxon>
        <taxon>Magnoliopsida</taxon>
        <taxon>Liliopsida</taxon>
        <taxon>Zingiberales</taxon>
        <taxon>Zingiberaceae</taxon>
        <taxon>Zingiber</taxon>
    </lineage>
</organism>
<comment type="caution">
    <text evidence="1">The sequence shown here is derived from an EMBL/GenBank/DDBJ whole genome shotgun (WGS) entry which is preliminary data.</text>
</comment>
<proteinExistence type="predicted"/>
<dbReference type="GO" id="GO:0047746">
    <property type="term" value="F:chlorophyllase activity"/>
    <property type="evidence" value="ECO:0007669"/>
    <property type="project" value="TreeGrafter"/>
</dbReference>
<dbReference type="PANTHER" id="PTHR33428:SF10">
    <property type="entry name" value="CHLOROPHYLLASE-1"/>
    <property type="match status" value="1"/>
</dbReference>
<dbReference type="Pfam" id="PF07224">
    <property type="entry name" value="Chlorophyllase"/>
    <property type="match status" value="1"/>
</dbReference>
<evidence type="ECO:0008006" key="3">
    <source>
        <dbReference type="Google" id="ProtNLM"/>
    </source>
</evidence>
<dbReference type="PANTHER" id="PTHR33428">
    <property type="entry name" value="CHLOROPHYLLASE-2, CHLOROPLASTIC"/>
    <property type="match status" value="1"/>
</dbReference>
<dbReference type="InterPro" id="IPR017395">
    <property type="entry name" value="Chlorophyllase-like"/>
</dbReference>
<dbReference type="GO" id="GO:0015996">
    <property type="term" value="P:chlorophyll catabolic process"/>
    <property type="evidence" value="ECO:0007669"/>
    <property type="project" value="TreeGrafter"/>
</dbReference>
<gene>
    <name evidence="1" type="ORF">ZIOFF_059712</name>
</gene>
<dbReference type="AlphaFoldDB" id="A0A8J5F598"/>
<dbReference type="OrthoDB" id="2093222at2759"/>
<accession>A0A8J5F598</accession>
<evidence type="ECO:0000313" key="1">
    <source>
        <dbReference type="EMBL" id="KAG6483072.1"/>
    </source>
</evidence>
<sequence length="309" mass="33197">MATVFDLGKFSVKTVAKDFDRRASSPSRSLLVVTPCEAGTYPIALFLHGFLLNVSSYLQILRHIASHGFILVAPQLFTILPSSPEEDIAAAAAVCDWLPEGLQSLLPEGVTADLAQLGLSGHSRGGHAAFALALGHAKTSLKFSALIGVDPVAGSERWNQVSPEILTYVPSSFALDLPVLVIGTGLGSQRRNLLSPPCAPEGFNHHDFYRESRPTCYHLVAKDFGHLDMLDDGASPMQKMACKRGDKGGRDAMRRTTAGVMTAFLKAYLRGEGADLDAIVRNPGLAPTTLDPVESRRKPVRAGIIRSRL</sequence>
<reference evidence="1 2" key="1">
    <citation type="submission" date="2020-08" db="EMBL/GenBank/DDBJ databases">
        <title>Plant Genome Project.</title>
        <authorList>
            <person name="Zhang R.-G."/>
        </authorList>
    </citation>
    <scope>NUCLEOTIDE SEQUENCE [LARGE SCALE GENOMIC DNA]</scope>
    <source>
        <tissue evidence="1">Rhizome</tissue>
    </source>
</reference>
<dbReference type="Proteomes" id="UP000734854">
    <property type="component" value="Unassembled WGS sequence"/>
</dbReference>
<evidence type="ECO:0000313" key="2">
    <source>
        <dbReference type="Proteomes" id="UP000734854"/>
    </source>
</evidence>
<protein>
    <recommendedName>
        <fullName evidence="3">Chlorophyllase</fullName>
    </recommendedName>
</protein>
<dbReference type="EMBL" id="JACMSC010000016">
    <property type="protein sequence ID" value="KAG6483072.1"/>
    <property type="molecule type" value="Genomic_DNA"/>
</dbReference>